<dbReference type="Proteomes" id="UP001377168">
    <property type="component" value="Unassembled WGS sequence"/>
</dbReference>
<keyword evidence="2" id="KW-1185">Reference proteome</keyword>
<accession>A0ACC6PXD0</accession>
<evidence type="ECO:0000313" key="2">
    <source>
        <dbReference type="Proteomes" id="UP001377168"/>
    </source>
</evidence>
<organism evidence="1 2">
    <name type="scientific">Streptomyces achmelvichensis</name>
    <dbReference type="NCBI Taxonomy" id="3134111"/>
    <lineage>
        <taxon>Bacteria</taxon>
        <taxon>Bacillati</taxon>
        <taxon>Actinomycetota</taxon>
        <taxon>Actinomycetes</taxon>
        <taxon>Kitasatosporales</taxon>
        <taxon>Streptomycetaceae</taxon>
        <taxon>Streptomyces</taxon>
    </lineage>
</organism>
<proteinExistence type="predicted"/>
<name>A0ACC6PXD0_9ACTN</name>
<comment type="caution">
    <text evidence="1">The sequence shown here is derived from an EMBL/GenBank/DDBJ whole genome shotgun (WGS) entry which is preliminary data.</text>
</comment>
<reference evidence="1" key="1">
    <citation type="submission" date="2024-03" db="EMBL/GenBank/DDBJ databases">
        <title>Novel Streptomyces species of biotechnological and ecological value are a feature of Machair soil.</title>
        <authorList>
            <person name="Prole J.R."/>
            <person name="Goodfellow M."/>
            <person name="Allenby N."/>
            <person name="Ward A.C."/>
        </authorList>
    </citation>
    <scope>NUCLEOTIDE SEQUENCE</scope>
    <source>
        <strain evidence="1">MS2.AVA.5</strain>
    </source>
</reference>
<gene>
    <name evidence="1" type="ORF">WKI67_21690</name>
</gene>
<evidence type="ECO:0000313" key="1">
    <source>
        <dbReference type="EMBL" id="MEJ8635979.1"/>
    </source>
</evidence>
<sequence>MRRRPGTALVAVALCLGGTLTACGSGGDDGYAAVGAAGSGPERGPTAAVPPKGDVVLVPLDGTTGSGEPPGATPPTGGQPSGTPSAGGGSGAGGTGEGSGSSGAPGSSGTPGAGGPASGSPAEAGTGGSGTPGSSGGTDTPGRPGTPPAEPPSKPTPKPPPGPAVLSVGEPVRAALDRRWCEQVTVTFRNTGQSPVASGTVTFATHIIGALGIDWATIRSSQPLPVPIAAGAARTQAYTVCVDAWRVPLGMHIETQDVTATWT</sequence>
<dbReference type="EMBL" id="JBBKAJ010000022">
    <property type="protein sequence ID" value="MEJ8635979.1"/>
    <property type="molecule type" value="Genomic_DNA"/>
</dbReference>
<protein>
    <submittedName>
        <fullName evidence="1">Uncharacterized protein</fullName>
    </submittedName>
</protein>